<dbReference type="InterPro" id="IPR005019">
    <property type="entry name" value="Adenine_glyco"/>
</dbReference>
<reference evidence="1" key="1">
    <citation type="submission" date="2023-03" db="EMBL/GenBank/DDBJ databases">
        <authorList>
            <person name="Shen W."/>
            <person name="Cai J."/>
        </authorList>
    </citation>
    <scope>NUCLEOTIDE SEQUENCE</scope>
    <source>
        <strain evidence="1">P66-3</strain>
    </source>
</reference>
<dbReference type="RefSeq" id="WP_311829112.1">
    <property type="nucleotide sequence ID" value="NZ_JARQAJ010000001.1"/>
</dbReference>
<comment type="caution">
    <text evidence="1">The sequence shown here is derived from an EMBL/GenBank/DDBJ whole genome shotgun (WGS) entry which is preliminary data.</text>
</comment>
<keyword evidence="2" id="KW-1185">Reference proteome</keyword>
<sequence length="188" mass="21691">MERCQWAGNNEKMQHYHDTVWGVPEYDDQRLFRKLVLDMNQAGLSWQTILNKMTNFDLAYEQFEIEKVAQFDTVKVEALMQDAGIIRNRRKIEAAINNAQKIIEMQTAGLSFADYLWGFTEHQVVDNKISTAKDVPAKTALSDQIAKDLKKRGFKFVGSTTIYAFLQAVGIVNDHEQDCFRYAELTKN</sequence>
<protein>
    <submittedName>
        <fullName evidence="1">DNA-3-methyladenine glycosylase I</fullName>
    </submittedName>
</protein>
<gene>
    <name evidence="1" type="ORF">P7H27_00280</name>
</gene>
<accession>A0ABU3F6C6</accession>
<dbReference type="Pfam" id="PF03352">
    <property type="entry name" value="Adenine_glyco"/>
    <property type="match status" value="1"/>
</dbReference>
<dbReference type="PANTHER" id="PTHR30037:SF4">
    <property type="entry name" value="DNA-3-METHYLADENINE GLYCOSYLASE I"/>
    <property type="match status" value="1"/>
</dbReference>
<dbReference type="SUPFAM" id="SSF48150">
    <property type="entry name" value="DNA-glycosylase"/>
    <property type="match status" value="1"/>
</dbReference>
<evidence type="ECO:0000313" key="2">
    <source>
        <dbReference type="Proteomes" id="UP001181046"/>
    </source>
</evidence>
<dbReference type="InterPro" id="IPR052891">
    <property type="entry name" value="DNA-3mA_glycosylase"/>
</dbReference>
<dbReference type="Proteomes" id="UP001181046">
    <property type="component" value="Unassembled WGS sequence"/>
</dbReference>
<evidence type="ECO:0000313" key="1">
    <source>
        <dbReference type="EMBL" id="MDT2758218.1"/>
    </source>
</evidence>
<dbReference type="PANTHER" id="PTHR30037">
    <property type="entry name" value="DNA-3-METHYLADENINE GLYCOSYLASE 1"/>
    <property type="match status" value="1"/>
</dbReference>
<dbReference type="InterPro" id="IPR011257">
    <property type="entry name" value="DNA_glycosylase"/>
</dbReference>
<dbReference type="EMBL" id="JARQAJ010000001">
    <property type="protein sequence ID" value="MDT2758218.1"/>
    <property type="molecule type" value="Genomic_DNA"/>
</dbReference>
<name>A0ABU3F6C6_9ENTE</name>
<organism evidence="1 2">
    <name type="scientific">Enterococcus xiangfangensis</name>
    <dbReference type="NCBI Taxonomy" id="1296537"/>
    <lineage>
        <taxon>Bacteria</taxon>
        <taxon>Bacillati</taxon>
        <taxon>Bacillota</taxon>
        <taxon>Bacilli</taxon>
        <taxon>Lactobacillales</taxon>
        <taxon>Enterococcaceae</taxon>
        <taxon>Enterococcus</taxon>
    </lineage>
</organism>
<proteinExistence type="predicted"/>
<dbReference type="Gene3D" id="1.10.340.30">
    <property type="entry name" value="Hypothetical protein, domain 2"/>
    <property type="match status" value="1"/>
</dbReference>